<sequence length="78" mass="8762">VSRVMILSKDGYVCLAPSGVRVDDIIVVLLGASVPFILRRIIGNLEHEEYELIGEAYVHGIMDGEILEEWRAGRRQPQ</sequence>
<name>A0A8E2FA14_9PEZI</name>
<feature type="non-terminal residue" evidence="1">
    <location>
        <position position="1"/>
    </location>
</feature>
<dbReference type="Pfam" id="PF26639">
    <property type="entry name" value="Het-6_barrel"/>
    <property type="match status" value="1"/>
</dbReference>
<feature type="non-terminal residue" evidence="1">
    <location>
        <position position="78"/>
    </location>
</feature>
<evidence type="ECO:0000313" key="1">
    <source>
        <dbReference type="EMBL" id="OCL13179.1"/>
    </source>
</evidence>
<evidence type="ECO:0000313" key="2">
    <source>
        <dbReference type="Proteomes" id="UP000250140"/>
    </source>
</evidence>
<dbReference type="PANTHER" id="PTHR24148">
    <property type="entry name" value="ANKYRIN REPEAT DOMAIN-CONTAINING PROTEIN 39 HOMOLOG-RELATED"/>
    <property type="match status" value="1"/>
</dbReference>
<keyword evidence="2" id="KW-1185">Reference proteome</keyword>
<dbReference type="EMBL" id="KV748772">
    <property type="protein sequence ID" value="OCL13179.1"/>
    <property type="molecule type" value="Genomic_DNA"/>
</dbReference>
<dbReference type="InterPro" id="IPR052895">
    <property type="entry name" value="HetReg/Transcr_Mod"/>
</dbReference>
<accession>A0A8E2FA14</accession>
<protein>
    <submittedName>
        <fullName evidence="1">Uncharacterized protein</fullName>
    </submittedName>
</protein>
<proteinExistence type="predicted"/>
<dbReference type="Proteomes" id="UP000250140">
    <property type="component" value="Unassembled WGS sequence"/>
</dbReference>
<dbReference type="PANTHER" id="PTHR24148:SF64">
    <property type="entry name" value="HETEROKARYON INCOMPATIBILITY DOMAIN-CONTAINING PROTEIN"/>
    <property type="match status" value="1"/>
</dbReference>
<organism evidence="1 2">
    <name type="scientific">Glonium stellatum</name>
    <dbReference type="NCBI Taxonomy" id="574774"/>
    <lineage>
        <taxon>Eukaryota</taxon>
        <taxon>Fungi</taxon>
        <taxon>Dikarya</taxon>
        <taxon>Ascomycota</taxon>
        <taxon>Pezizomycotina</taxon>
        <taxon>Dothideomycetes</taxon>
        <taxon>Pleosporomycetidae</taxon>
        <taxon>Gloniales</taxon>
        <taxon>Gloniaceae</taxon>
        <taxon>Glonium</taxon>
    </lineage>
</organism>
<dbReference type="AlphaFoldDB" id="A0A8E2FA14"/>
<dbReference type="OrthoDB" id="2157530at2759"/>
<reference evidence="1 2" key="1">
    <citation type="journal article" date="2016" name="Nat. Commun.">
        <title>Ectomycorrhizal ecology is imprinted in the genome of the dominant symbiotic fungus Cenococcum geophilum.</title>
        <authorList>
            <consortium name="DOE Joint Genome Institute"/>
            <person name="Peter M."/>
            <person name="Kohler A."/>
            <person name="Ohm R.A."/>
            <person name="Kuo A."/>
            <person name="Krutzmann J."/>
            <person name="Morin E."/>
            <person name="Arend M."/>
            <person name="Barry K.W."/>
            <person name="Binder M."/>
            <person name="Choi C."/>
            <person name="Clum A."/>
            <person name="Copeland A."/>
            <person name="Grisel N."/>
            <person name="Haridas S."/>
            <person name="Kipfer T."/>
            <person name="LaButti K."/>
            <person name="Lindquist E."/>
            <person name="Lipzen A."/>
            <person name="Maire R."/>
            <person name="Meier B."/>
            <person name="Mihaltcheva S."/>
            <person name="Molinier V."/>
            <person name="Murat C."/>
            <person name="Poggeler S."/>
            <person name="Quandt C.A."/>
            <person name="Sperisen C."/>
            <person name="Tritt A."/>
            <person name="Tisserant E."/>
            <person name="Crous P.W."/>
            <person name="Henrissat B."/>
            <person name="Nehls U."/>
            <person name="Egli S."/>
            <person name="Spatafora J.W."/>
            <person name="Grigoriev I.V."/>
            <person name="Martin F.M."/>
        </authorList>
    </citation>
    <scope>NUCLEOTIDE SEQUENCE [LARGE SCALE GENOMIC DNA]</scope>
    <source>
        <strain evidence="1 2">CBS 207.34</strain>
    </source>
</reference>
<gene>
    <name evidence="1" type="ORF">AOQ84DRAFT_261660</name>
</gene>